<evidence type="ECO:0000313" key="9">
    <source>
        <dbReference type="EMBL" id="PAP92037.1"/>
    </source>
</evidence>
<dbReference type="InterPro" id="IPR036188">
    <property type="entry name" value="FAD/NAD-bd_sf"/>
</dbReference>
<feature type="binding site" evidence="5">
    <location>
        <begin position="97"/>
        <end position="100"/>
    </location>
    <ligand>
        <name>FAD</name>
        <dbReference type="ChEBI" id="CHEBI:57692"/>
    </ligand>
</feature>
<comment type="similarity">
    <text evidence="2 6">Belongs to the GMC oxidoreductase family.</text>
</comment>
<evidence type="ECO:0000313" key="10">
    <source>
        <dbReference type="Proteomes" id="UP000215931"/>
    </source>
</evidence>
<comment type="caution">
    <text evidence="9">The sequence shown here is derived from an EMBL/GenBank/DDBJ whole genome shotgun (WGS) entry which is preliminary data.</text>
</comment>
<dbReference type="PROSITE" id="PS00623">
    <property type="entry name" value="GMC_OXRED_1"/>
    <property type="match status" value="1"/>
</dbReference>
<accession>A0A271KA33</accession>
<dbReference type="GO" id="GO:0050660">
    <property type="term" value="F:flavin adenine dinucleotide binding"/>
    <property type="evidence" value="ECO:0007669"/>
    <property type="project" value="InterPro"/>
</dbReference>
<keyword evidence="3 6" id="KW-0285">Flavoprotein</keyword>
<protein>
    <submittedName>
        <fullName evidence="9">Alanine-phosphoribitol ligase</fullName>
    </submittedName>
</protein>
<dbReference type="InterPro" id="IPR000172">
    <property type="entry name" value="GMC_OxRdtase_N"/>
</dbReference>
<dbReference type="EMBL" id="NPKH01000037">
    <property type="protein sequence ID" value="PAP92037.1"/>
    <property type="molecule type" value="Genomic_DNA"/>
</dbReference>
<dbReference type="Pfam" id="PF00732">
    <property type="entry name" value="GMC_oxred_N"/>
    <property type="match status" value="1"/>
</dbReference>
<feature type="domain" description="Glucose-methanol-choline oxidoreductase N-terminal" evidence="8">
    <location>
        <begin position="259"/>
        <end position="273"/>
    </location>
</feature>
<dbReference type="GO" id="GO:0016874">
    <property type="term" value="F:ligase activity"/>
    <property type="evidence" value="ECO:0007669"/>
    <property type="project" value="UniProtKB-KW"/>
</dbReference>
<name>A0A271KA33_9HYPH</name>
<evidence type="ECO:0000256" key="6">
    <source>
        <dbReference type="RuleBase" id="RU003968"/>
    </source>
</evidence>
<dbReference type="AlphaFoldDB" id="A0A271KA33"/>
<evidence type="ECO:0000256" key="1">
    <source>
        <dbReference type="ARBA" id="ARBA00001974"/>
    </source>
</evidence>
<dbReference type="PROSITE" id="PS00624">
    <property type="entry name" value="GMC_OXRED_2"/>
    <property type="match status" value="1"/>
</dbReference>
<dbReference type="Gene3D" id="3.30.560.10">
    <property type="entry name" value="Glucose Oxidase, domain 3"/>
    <property type="match status" value="1"/>
</dbReference>
<comment type="cofactor">
    <cofactor evidence="1 5">
        <name>FAD</name>
        <dbReference type="ChEBI" id="CHEBI:57692"/>
    </cofactor>
</comment>
<dbReference type="PANTHER" id="PTHR11552:SF147">
    <property type="entry name" value="CHOLINE DEHYDROGENASE, MITOCHONDRIAL"/>
    <property type="match status" value="1"/>
</dbReference>
<keyword evidence="9" id="KW-0436">Ligase</keyword>
<dbReference type="PANTHER" id="PTHR11552">
    <property type="entry name" value="GLUCOSE-METHANOL-CHOLINE GMC OXIDOREDUCTASE"/>
    <property type="match status" value="1"/>
</dbReference>
<evidence type="ECO:0000259" key="7">
    <source>
        <dbReference type="PROSITE" id="PS00623"/>
    </source>
</evidence>
<dbReference type="PROSITE" id="PS51257">
    <property type="entry name" value="PROKAR_LIPOPROTEIN"/>
    <property type="match status" value="1"/>
</dbReference>
<dbReference type="GO" id="GO:0016614">
    <property type="term" value="F:oxidoreductase activity, acting on CH-OH group of donors"/>
    <property type="evidence" value="ECO:0007669"/>
    <property type="project" value="InterPro"/>
</dbReference>
<evidence type="ECO:0000256" key="3">
    <source>
        <dbReference type="ARBA" id="ARBA00022630"/>
    </source>
</evidence>
<proteinExistence type="inferred from homology"/>
<dbReference type="Proteomes" id="UP000215931">
    <property type="component" value="Unassembled WGS sequence"/>
</dbReference>
<dbReference type="Gene3D" id="3.50.50.60">
    <property type="entry name" value="FAD/NAD(P)-binding domain"/>
    <property type="match status" value="1"/>
</dbReference>
<evidence type="ECO:0000259" key="8">
    <source>
        <dbReference type="PROSITE" id="PS00624"/>
    </source>
</evidence>
<reference evidence="9 10" key="1">
    <citation type="submission" date="2017-08" db="EMBL/GenBank/DDBJ databases">
        <title>Mesorhizobium wenxinae sp. nov., a novel rhizobial species isolated from root nodules of chickpea (Cicer arietinum L.).</title>
        <authorList>
            <person name="Zhang J."/>
        </authorList>
    </citation>
    <scope>NUCLEOTIDE SEQUENCE [LARGE SCALE GENOMIC DNA]</scope>
    <source>
        <strain evidence="10">WYCCWR 10019</strain>
    </source>
</reference>
<feature type="binding site" evidence="5">
    <location>
        <position position="89"/>
    </location>
    <ligand>
        <name>FAD</name>
        <dbReference type="ChEBI" id="CHEBI:57692"/>
    </ligand>
</feature>
<evidence type="ECO:0000256" key="2">
    <source>
        <dbReference type="ARBA" id="ARBA00010790"/>
    </source>
</evidence>
<dbReference type="OrthoDB" id="9785276at2"/>
<evidence type="ECO:0000256" key="4">
    <source>
        <dbReference type="ARBA" id="ARBA00022827"/>
    </source>
</evidence>
<dbReference type="RefSeq" id="WP_095521362.1">
    <property type="nucleotide sequence ID" value="NZ_NPKH01000037.1"/>
</dbReference>
<keyword evidence="10" id="KW-1185">Reference proteome</keyword>
<sequence>MGSLGRQAPTYDYIVVGGGSSGCTVAARLSEDPDCKVLLLEAGARDWNPYIHLPVCYYKTTKGPLTWDFALSSQVHQDGITPPYTQARVLGGGSSINAQVYIRGVAADYDHWKASGCPGWSYQDVLPYFMRAEANERFADTYHGTDGPLGVSDQRHTHPLSKAFIKACQEYGMPYNADFNGRDQRGTGLYQVTNRNGRRCSAAVAYLGAARKRPNLEIRTGCVVHRIVIEGGRAVGIEGVTGKRPFFARAEREVVLTAGAISTPKLLMLSGIGPAKHLSAHGIRSVVDLPGVGQNFHDHLDIFMMYNVTGIESYDVYKKARRQVWAGLQYALFRNGPISATVVEGGAFWPADGNDPSTDIQFHFLAGTGIEAVTGDQSTGNGCTLNAYLLRPRSRGTVSLASADPARAPVIDPNFLSEKFDLDHTVESVRIGQDIMARPSMSKYIANEFMPGPAVRNRADYETYVRRESRSGYHPVGTCRMGEDDLAVVDPELRVRGVDGLRVADASIMPCLVSGNTNAPTIMIGEKASDLLKGNRKAMTPVTTGLAYAAE</sequence>
<feature type="binding site" evidence="5">
    <location>
        <position position="224"/>
    </location>
    <ligand>
        <name>FAD</name>
        <dbReference type="ChEBI" id="CHEBI:57692"/>
    </ligand>
</feature>
<gene>
    <name evidence="9" type="ORF">CIT31_29025</name>
</gene>
<dbReference type="InterPro" id="IPR007867">
    <property type="entry name" value="GMC_OxRtase_C"/>
</dbReference>
<dbReference type="SUPFAM" id="SSF51905">
    <property type="entry name" value="FAD/NAD(P)-binding domain"/>
    <property type="match status" value="1"/>
</dbReference>
<dbReference type="PIRSF" id="PIRSF000137">
    <property type="entry name" value="Alcohol_oxidase"/>
    <property type="match status" value="1"/>
</dbReference>
<dbReference type="SUPFAM" id="SSF54373">
    <property type="entry name" value="FAD-linked reductases, C-terminal domain"/>
    <property type="match status" value="1"/>
</dbReference>
<keyword evidence="4 5" id="KW-0274">FAD</keyword>
<evidence type="ECO:0000256" key="5">
    <source>
        <dbReference type="PIRSR" id="PIRSR000137-2"/>
    </source>
</evidence>
<dbReference type="InterPro" id="IPR012132">
    <property type="entry name" value="GMC_OxRdtase"/>
</dbReference>
<feature type="domain" description="Glucose-methanol-choline oxidoreductase N-terminal" evidence="7">
    <location>
        <begin position="87"/>
        <end position="110"/>
    </location>
</feature>
<organism evidence="9 10">
    <name type="scientific">Mesorhizobium wenxiniae</name>
    <dbReference type="NCBI Taxonomy" id="2014805"/>
    <lineage>
        <taxon>Bacteria</taxon>
        <taxon>Pseudomonadati</taxon>
        <taxon>Pseudomonadota</taxon>
        <taxon>Alphaproteobacteria</taxon>
        <taxon>Hyphomicrobiales</taxon>
        <taxon>Phyllobacteriaceae</taxon>
        <taxon>Mesorhizobium</taxon>
    </lineage>
</organism>
<dbReference type="Pfam" id="PF05199">
    <property type="entry name" value="GMC_oxred_C"/>
    <property type="match status" value="1"/>
</dbReference>